<dbReference type="PANTHER" id="PTHR36306">
    <property type="entry name" value="ALPHA-AMYLASE-RELATED-RELATED"/>
    <property type="match status" value="1"/>
</dbReference>
<dbReference type="PANTHER" id="PTHR36306:SF1">
    <property type="entry name" value="ALPHA-AMYLASE-RELATED"/>
    <property type="match status" value="1"/>
</dbReference>
<dbReference type="EMBL" id="SMFX01000001">
    <property type="protein sequence ID" value="TCK18806.1"/>
    <property type="molecule type" value="Genomic_DNA"/>
</dbReference>
<evidence type="ECO:0000256" key="1">
    <source>
        <dbReference type="ARBA" id="ARBA00006821"/>
    </source>
</evidence>
<name>A0A4V2PGZ8_9GAMM</name>
<evidence type="ECO:0000256" key="2">
    <source>
        <dbReference type="ARBA" id="ARBA00023277"/>
    </source>
</evidence>
<evidence type="ECO:0000313" key="6">
    <source>
        <dbReference type="Proteomes" id="UP000295707"/>
    </source>
</evidence>
<dbReference type="GO" id="GO:0005975">
    <property type="term" value="P:carbohydrate metabolic process"/>
    <property type="evidence" value="ECO:0007669"/>
    <property type="project" value="InterPro"/>
</dbReference>
<dbReference type="AlphaFoldDB" id="A0A4V2PGZ8"/>
<dbReference type="OrthoDB" id="9759321at2"/>
<evidence type="ECO:0000313" key="5">
    <source>
        <dbReference type="EMBL" id="TCK18806.1"/>
    </source>
</evidence>
<dbReference type="Proteomes" id="UP000295707">
    <property type="component" value="Unassembled WGS sequence"/>
</dbReference>
<proteinExistence type="inferred from homology"/>
<accession>A0A4V2PGZ8</accession>
<dbReference type="InterPro" id="IPR011330">
    <property type="entry name" value="Glyco_hydro/deAcase_b/a-brl"/>
</dbReference>
<dbReference type="GO" id="GO:0003824">
    <property type="term" value="F:catalytic activity"/>
    <property type="evidence" value="ECO:0007669"/>
    <property type="project" value="InterPro"/>
</dbReference>
<organism evidence="5 6">
    <name type="scientific">Thiogranum longum</name>
    <dbReference type="NCBI Taxonomy" id="1537524"/>
    <lineage>
        <taxon>Bacteria</taxon>
        <taxon>Pseudomonadati</taxon>
        <taxon>Pseudomonadota</taxon>
        <taxon>Gammaproteobacteria</taxon>
        <taxon>Chromatiales</taxon>
        <taxon>Ectothiorhodospiraceae</taxon>
        <taxon>Thiogranum</taxon>
    </lineage>
</organism>
<keyword evidence="6" id="KW-1185">Reference proteome</keyword>
<dbReference type="InterPro" id="IPR004300">
    <property type="entry name" value="Glyco_hydro_57_N"/>
</dbReference>
<feature type="domain" description="Glycoside hydrolase family 57 N-terminal" evidence="4">
    <location>
        <begin position="11"/>
        <end position="432"/>
    </location>
</feature>
<reference evidence="5 6" key="1">
    <citation type="submission" date="2019-03" db="EMBL/GenBank/DDBJ databases">
        <title>Genomic Encyclopedia of Type Strains, Phase IV (KMG-IV): sequencing the most valuable type-strain genomes for metagenomic binning, comparative biology and taxonomic classification.</title>
        <authorList>
            <person name="Goeker M."/>
        </authorList>
    </citation>
    <scope>NUCLEOTIDE SEQUENCE [LARGE SCALE GENOMIC DNA]</scope>
    <source>
        <strain evidence="5 6">DSM 19610</strain>
    </source>
</reference>
<evidence type="ECO:0000259" key="4">
    <source>
        <dbReference type="Pfam" id="PF03065"/>
    </source>
</evidence>
<dbReference type="InterPro" id="IPR027291">
    <property type="entry name" value="Glyco_hydro_38_N_sf"/>
</dbReference>
<comment type="similarity">
    <text evidence="1 3">Belongs to the glycosyl hydrolase 57 family.</text>
</comment>
<keyword evidence="2 3" id="KW-0119">Carbohydrate metabolism</keyword>
<dbReference type="CDD" id="cd10796">
    <property type="entry name" value="GH57N_APU"/>
    <property type="match status" value="1"/>
</dbReference>
<dbReference type="SUPFAM" id="SSF88713">
    <property type="entry name" value="Glycoside hydrolase/deacetylase"/>
    <property type="match status" value="1"/>
</dbReference>
<sequence length="569" mass="64191">MSVKEELRVVLCWHMHQPQYCDLISGEYKLPWTYLHAIKDYVDMAAHIEAVPGAKAVVNFAPVLLEQLDDYVAQVSGYLRDHKAIRDPLLAALVAPVLPTHIQQRAELVNNCLRVNRMRVIDRFPAYKRLASLADHFSKHCDDMVYVGDQFLSDLVFWYHLGWIAETVRRDDIRMQRWQEQGNNFSLHDRRELLVLIGELLSGVIERYALLADRGQVELSMTPYAHPIIPLLLDINSAREAMPDTELPELSAYPGGEERVNWHIREGFNVFEQYFQRKPVGCWPSEGSVSEPTLALLEKHGFRWAASGETVLRNSLRESDGDKAAGAADAVLKGYRVGTGKLACFFRDDNLSDKIGFEYSTWHADDAVANFVHHLEEIAKANAGRKLALPIILDGENAWEHFPENGYYFLRGLYKALATHPTLSLSTFAECLDDDIEIGSLSEMVSGSWVYGTFSTWIGDPDKNRGWDMLGDAKLAFDKACASGNLDSEQVVAAELQLAICEGSDWFWWFGDYNPADSVSDFESLFRLHLSNLYQLIGQEAPEYLAHAFARGTGQPTLGGVMRQGQARD</sequence>
<comment type="caution">
    <text evidence="5">The sequence shown here is derived from an EMBL/GenBank/DDBJ whole genome shotgun (WGS) entry which is preliminary data.</text>
</comment>
<gene>
    <name evidence="5" type="ORF">DFR30_2091</name>
</gene>
<protein>
    <submittedName>
        <fullName evidence="5">Alpha-amylase/alpha-mannosidase (GH57 family)</fullName>
    </submittedName>
</protein>
<dbReference type="InterPro" id="IPR052046">
    <property type="entry name" value="GH57_Enzymes"/>
</dbReference>
<dbReference type="Gene3D" id="3.20.110.10">
    <property type="entry name" value="Glycoside hydrolase 38, N terminal domain"/>
    <property type="match status" value="2"/>
</dbReference>
<dbReference type="RefSeq" id="WP_132972928.1">
    <property type="nucleotide sequence ID" value="NZ_SMFX01000001.1"/>
</dbReference>
<evidence type="ECO:0000256" key="3">
    <source>
        <dbReference type="RuleBase" id="RU361196"/>
    </source>
</evidence>
<dbReference type="Pfam" id="PF03065">
    <property type="entry name" value="Glyco_hydro_57"/>
    <property type="match status" value="1"/>
</dbReference>